<evidence type="ECO:0000313" key="1">
    <source>
        <dbReference type="EMBL" id="KAL0930109.1"/>
    </source>
</evidence>
<gene>
    <name evidence="1" type="ORF">CTRU02_214929</name>
</gene>
<proteinExistence type="predicted"/>
<comment type="caution">
    <text evidence="1">The sequence shown here is derived from an EMBL/GenBank/DDBJ whole genome shotgun (WGS) entry which is preliminary data.</text>
</comment>
<keyword evidence="2" id="KW-1185">Reference proteome</keyword>
<accession>A0ACC3YE44</accession>
<dbReference type="Proteomes" id="UP000805649">
    <property type="component" value="Unassembled WGS sequence"/>
</dbReference>
<reference evidence="1 2" key="1">
    <citation type="journal article" date="2020" name="Phytopathology">
        <title>Genome Sequence Resources of Colletotrichum truncatum, C. plurivorum, C. musicola, and C. sojae: Four Species Pathogenic to Soybean (Glycine max).</title>
        <authorList>
            <person name="Rogerio F."/>
            <person name="Boufleur T.R."/>
            <person name="Ciampi-Guillardi M."/>
            <person name="Sukno S.A."/>
            <person name="Thon M.R."/>
            <person name="Massola Junior N.S."/>
            <person name="Baroncelli R."/>
        </authorList>
    </citation>
    <scope>NUCLEOTIDE SEQUENCE [LARGE SCALE GENOMIC DNA]</scope>
    <source>
        <strain evidence="1 2">CMES1059</strain>
    </source>
</reference>
<name>A0ACC3YE44_COLTU</name>
<sequence>MSPIESSTTTDSQGCGAESVIFAASTYSTRCSSVSGATEKKRKQDDSNQNIYCHDPRTKLQKLQEKVKVHQKFTQESVETQKDSTTNLPLGAASTLGNSNLQSSPTTQNDAVLGTSFFMTPPESFDTDCLSSGARMPHQDDILNSFQSPATFTNATPIPSWDALEDLYCTQHPTPSASCSPSDILSGLDIGGSVNSKQSVQGLDHYVANRRPQLSPETKGIARENCQQNTSTADSPYNRVRHVMEQAAVVGFKSLDEVTTAYYTGAFEDRPSLCHEQRLSRNRRLPRLLYNIYEAAKGWGDWERRGFQEQMILGAEELLVQELDTFVSRQKPGPNRNSTCHGMEKDLVRNTEDGSTMARSQNVQNDLPNLWALITALLSRAGPPRQENTPETVLGIIETLCYGSESQAERTQ</sequence>
<evidence type="ECO:0000313" key="2">
    <source>
        <dbReference type="Proteomes" id="UP000805649"/>
    </source>
</evidence>
<protein>
    <submittedName>
        <fullName evidence="1">Uncharacterized protein</fullName>
    </submittedName>
</protein>
<organism evidence="1 2">
    <name type="scientific">Colletotrichum truncatum</name>
    <name type="common">Anthracnose fungus</name>
    <name type="synonym">Colletotrichum capsici</name>
    <dbReference type="NCBI Taxonomy" id="5467"/>
    <lineage>
        <taxon>Eukaryota</taxon>
        <taxon>Fungi</taxon>
        <taxon>Dikarya</taxon>
        <taxon>Ascomycota</taxon>
        <taxon>Pezizomycotina</taxon>
        <taxon>Sordariomycetes</taxon>
        <taxon>Hypocreomycetidae</taxon>
        <taxon>Glomerellales</taxon>
        <taxon>Glomerellaceae</taxon>
        <taxon>Colletotrichum</taxon>
        <taxon>Colletotrichum truncatum species complex</taxon>
    </lineage>
</organism>
<dbReference type="EMBL" id="VUJX02000012">
    <property type="protein sequence ID" value="KAL0930109.1"/>
    <property type="molecule type" value="Genomic_DNA"/>
</dbReference>